<keyword evidence="2" id="KW-1185">Reference proteome</keyword>
<reference evidence="1" key="1">
    <citation type="submission" date="2020-11" db="EMBL/GenBank/DDBJ databases">
        <authorList>
            <consortium name="DOE Joint Genome Institute"/>
            <person name="Ahrendt S."/>
            <person name="Riley R."/>
            <person name="Andreopoulos W."/>
            <person name="Labutti K."/>
            <person name="Pangilinan J."/>
            <person name="Ruiz-Duenas F.J."/>
            <person name="Barrasa J.M."/>
            <person name="Sanchez-Garcia M."/>
            <person name="Camarero S."/>
            <person name="Miyauchi S."/>
            <person name="Serrano A."/>
            <person name="Linde D."/>
            <person name="Babiker R."/>
            <person name="Drula E."/>
            <person name="Ayuso-Fernandez I."/>
            <person name="Pacheco R."/>
            <person name="Padilla G."/>
            <person name="Ferreira P."/>
            <person name="Barriuso J."/>
            <person name="Kellner H."/>
            <person name="Castanera R."/>
            <person name="Alfaro M."/>
            <person name="Ramirez L."/>
            <person name="Pisabarro A.G."/>
            <person name="Kuo A."/>
            <person name="Tritt A."/>
            <person name="Lipzen A."/>
            <person name="He G."/>
            <person name="Yan M."/>
            <person name="Ng V."/>
            <person name="Cullen D."/>
            <person name="Martin F."/>
            <person name="Rosso M.-N."/>
            <person name="Henrissat B."/>
            <person name="Hibbett D."/>
            <person name="Martinez A.T."/>
            <person name="Grigoriev I.V."/>
        </authorList>
    </citation>
    <scope>NUCLEOTIDE SEQUENCE</scope>
    <source>
        <strain evidence="1">AH 40177</strain>
    </source>
</reference>
<comment type="caution">
    <text evidence="1">The sequence shown here is derived from an EMBL/GenBank/DDBJ whole genome shotgun (WGS) entry which is preliminary data.</text>
</comment>
<dbReference type="OrthoDB" id="5535068at2759"/>
<feature type="non-terminal residue" evidence="1">
    <location>
        <position position="1"/>
    </location>
</feature>
<protein>
    <submittedName>
        <fullName evidence="1">Uncharacterized protein</fullName>
    </submittedName>
</protein>
<evidence type="ECO:0000313" key="2">
    <source>
        <dbReference type="Proteomes" id="UP000772434"/>
    </source>
</evidence>
<dbReference type="Gene3D" id="2.40.70.10">
    <property type="entry name" value="Acid Proteases"/>
    <property type="match status" value="1"/>
</dbReference>
<name>A0A9P5TX73_9AGAR</name>
<dbReference type="CDD" id="cd00303">
    <property type="entry name" value="retropepsin_like"/>
    <property type="match status" value="1"/>
</dbReference>
<dbReference type="Proteomes" id="UP000772434">
    <property type="component" value="Unassembled WGS sequence"/>
</dbReference>
<accession>A0A9P5TX73</accession>
<dbReference type="InterPro" id="IPR021109">
    <property type="entry name" value="Peptidase_aspartic_dom_sf"/>
</dbReference>
<evidence type="ECO:0000313" key="1">
    <source>
        <dbReference type="EMBL" id="KAF9059160.1"/>
    </source>
</evidence>
<dbReference type="AlphaFoldDB" id="A0A9P5TX73"/>
<proteinExistence type="predicted"/>
<gene>
    <name evidence="1" type="ORF">BDP27DRAFT_1239357</name>
</gene>
<dbReference type="EMBL" id="JADNRY010000322">
    <property type="protein sequence ID" value="KAF9059160.1"/>
    <property type="molecule type" value="Genomic_DNA"/>
</dbReference>
<sequence>DKRKGTRMNDANGGEGKLAGVVQDVHAWFGNLETTGDFFVGDKPPFDMLLGRPWQRINRVSVDERENGTYLVFKDENWRETYEKLIAPPGTRSEQVKLVTNLIGPSRRTIPVYFAKRGIDEVIPDSEEEREVKSQDNRVKNLSQASHAMRLWSRITLHKHRIVMQ</sequence>
<organism evidence="1 2">
    <name type="scientific">Rhodocollybia butyracea</name>
    <dbReference type="NCBI Taxonomy" id="206335"/>
    <lineage>
        <taxon>Eukaryota</taxon>
        <taxon>Fungi</taxon>
        <taxon>Dikarya</taxon>
        <taxon>Basidiomycota</taxon>
        <taxon>Agaricomycotina</taxon>
        <taxon>Agaricomycetes</taxon>
        <taxon>Agaricomycetidae</taxon>
        <taxon>Agaricales</taxon>
        <taxon>Marasmiineae</taxon>
        <taxon>Omphalotaceae</taxon>
        <taxon>Rhodocollybia</taxon>
    </lineage>
</organism>